<comment type="caution">
    <text evidence="2">The sequence shown here is derived from an EMBL/GenBank/DDBJ whole genome shotgun (WGS) entry which is preliminary data.</text>
</comment>
<feature type="region of interest" description="Disordered" evidence="1">
    <location>
        <begin position="240"/>
        <end position="292"/>
    </location>
</feature>
<evidence type="ECO:0000313" key="2">
    <source>
        <dbReference type="EMBL" id="CAH0374137.1"/>
    </source>
</evidence>
<dbReference type="Gene3D" id="3.30.70.330">
    <property type="match status" value="2"/>
</dbReference>
<name>A0A8J2WZ01_9STRA</name>
<dbReference type="SUPFAM" id="SSF54928">
    <property type="entry name" value="RNA-binding domain, RBD"/>
    <property type="match status" value="2"/>
</dbReference>
<evidence type="ECO:0000256" key="1">
    <source>
        <dbReference type="SAM" id="MobiDB-lite"/>
    </source>
</evidence>
<dbReference type="AlphaFoldDB" id="A0A8J2WZ01"/>
<reference evidence="2" key="1">
    <citation type="submission" date="2021-11" db="EMBL/GenBank/DDBJ databases">
        <authorList>
            <consortium name="Genoscope - CEA"/>
            <person name="William W."/>
        </authorList>
    </citation>
    <scope>NUCLEOTIDE SEQUENCE</scope>
</reference>
<protein>
    <recommendedName>
        <fullName evidence="4">RRM domain-containing protein</fullName>
    </recommendedName>
</protein>
<dbReference type="EMBL" id="CAKKNE010000004">
    <property type="protein sequence ID" value="CAH0374137.1"/>
    <property type="molecule type" value="Genomic_DNA"/>
</dbReference>
<keyword evidence="3" id="KW-1185">Reference proteome</keyword>
<accession>A0A8J2WZ01</accession>
<dbReference type="InterPro" id="IPR035979">
    <property type="entry name" value="RBD_domain_sf"/>
</dbReference>
<evidence type="ECO:0008006" key="4">
    <source>
        <dbReference type="Google" id="ProtNLM"/>
    </source>
</evidence>
<proteinExistence type="predicted"/>
<feature type="compositionally biased region" description="Basic and acidic residues" evidence="1">
    <location>
        <begin position="242"/>
        <end position="253"/>
    </location>
</feature>
<evidence type="ECO:0000313" key="3">
    <source>
        <dbReference type="Proteomes" id="UP000789595"/>
    </source>
</evidence>
<dbReference type="GO" id="GO:0003676">
    <property type="term" value="F:nucleic acid binding"/>
    <property type="evidence" value="ECO:0007669"/>
    <property type="project" value="InterPro"/>
</dbReference>
<dbReference type="Proteomes" id="UP000789595">
    <property type="component" value="Unassembled WGS sequence"/>
</dbReference>
<gene>
    <name evidence="2" type="ORF">PECAL_4P14050</name>
</gene>
<sequence>MAQRPTNRPAWMSEEAYAEAIKRVERPPAPEPETTETALPPVSTAAATRVVYIERFVDPPNPYLPAEERNELDVAYRELGARFGFARRVAVSPAGDVVCAFAELEAAERCVRALHGRRVKGRQLCADFLREDEEDGPLLDDHGVPTAPPRKPTTVRVGNAWGVGAGDEFVRRAADAIAVECSRFGPLRRAVGEAEACEVLVQFSSSLSAGECARELSGLSFDGRPLTCVLDDDDVAAAPEPTELKFWQHDPNRKPKSHRDRPPTPVPERSRSRSRSRSPPQGLVADYSSDDD</sequence>
<dbReference type="InterPro" id="IPR012677">
    <property type="entry name" value="Nucleotide-bd_a/b_plait_sf"/>
</dbReference>
<organism evidence="2 3">
    <name type="scientific">Pelagomonas calceolata</name>
    <dbReference type="NCBI Taxonomy" id="35677"/>
    <lineage>
        <taxon>Eukaryota</taxon>
        <taxon>Sar</taxon>
        <taxon>Stramenopiles</taxon>
        <taxon>Ochrophyta</taxon>
        <taxon>Pelagophyceae</taxon>
        <taxon>Pelagomonadales</taxon>
        <taxon>Pelagomonadaceae</taxon>
        <taxon>Pelagomonas</taxon>
    </lineage>
</organism>